<organism evidence="2 3">
    <name type="scientific">Stylosanthes scabra</name>
    <dbReference type="NCBI Taxonomy" id="79078"/>
    <lineage>
        <taxon>Eukaryota</taxon>
        <taxon>Viridiplantae</taxon>
        <taxon>Streptophyta</taxon>
        <taxon>Embryophyta</taxon>
        <taxon>Tracheophyta</taxon>
        <taxon>Spermatophyta</taxon>
        <taxon>Magnoliopsida</taxon>
        <taxon>eudicotyledons</taxon>
        <taxon>Gunneridae</taxon>
        <taxon>Pentapetalae</taxon>
        <taxon>rosids</taxon>
        <taxon>fabids</taxon>
        <taxon>Fabales</taxon>
        <taxon>Fabaceae</taxon>
        <taxon>Papilionoideae</taxon>
        <taxon>50 kb inversion clade</taxon>
        <taxon>dalbergioids sensu lato</taxon>
        <taxon>Dalbergieae</taxon>
        <taxon>Pterocarpus clade</taxon>
        <taxon>Stylosanthes</taxon>
    </lineage>
</organism>
<feature type="compositionally biased region" description="Polar residues" evidence="1">
    <location>
        <begin position="1"/>
        <end position="16"/>
    </location>
</feature>
<protein>
    <recommendedName>
        <fullName evidence="4">DUF295 domain-containing protein</fullName>
    </recommendedName>
</protein>
<accession>A0ABU6R9C9</accession>
<sequence length="145" mass="15799">MGACASSHSHSKFGTTSSKKPNPRSSSSLTTTKCGDARVFESFRRPSSIMIMDMDGKRIREYHRPIPASHVVSDAPGYFLCNSESMHVGTCMPRVPHDDDLLPGRIYFLVPVSKSREPLTLPLLCDLAVKAGSALATTTNSVQRC</sequence>
<evidence type="ECO:0000313" key="3">
    <source>
        <dbReference type="Proteomes" id="UP001341840"/>
    </source>
</evidence>
<reference evidence="2 3" key="1">
    <citation type="journal article" date="2023" name="Plants (Basel)">
        <title>Bridging the Gap: Combining Genomics and Transcriptomics Approaches to Understand Stylosanthes scabra, an Orphan Legume from the Brazilian Caatinga.</title>
        <authorList>
            <person name="Ferreira-Neto J.R.C."/>
            <person name="da Silva M.D."/>
            <person name="Binneck E."/>
            <person name="de Melo N.F."/>
            <person name="da Silva R.H."/>
            <person name="de Melo A.L.T.M."/>
            <person name="Pandolfi V."/>
            <person name="Bustamante F.O."/>
            <person name="Brasileiro-Vidal A.C."/>
            <person name="Benko-Iseppon A.M."/>
        </authorList>
    </citation>
    <scope>NUCLEOTIDE SEQUENCE [LARGE SCALE GENOMIC DNA]</scope>
    <source>
        <tissue evidence="2">Leaves</tissue>
    </source>
</reference>
<name>A0ABU6R9C9_9FABA</name>
<proteinExistence type="predicted"/>
<dbReference type="EMBL" id="JASCZI010030283">
    <property type="protein sequence ID" value="MED6120583.1"/>
    <property type="molecule type" value="Genomic_DNA"/>
</dbReference>
<dbReference type="Proteomes" id="UP001341840">
    <property type="component" value="Unassembled WGS sequence"/>
</dbReference>
<dbReference type="Pfam" id="PF14009">
    <property type="entry name" value="PADRE"/>
    <property type="match status" value="1"/>
</dbReference>
<feature type="region of interest" description="Disordered" evidence="1">
    <location>
        <begin position="1"/>
        <end position="31"/>
    </location>
</feature>
<keyword evidence="3" id="KW-1185">Reference proteome</keyword>
<evidence type="ECO:0000313" key="2">
    <source>
        <dbReference type="EMBL" id="MED6120583.1"/>
    </source>
</evidence>
<comment type="caution">
    <text evidence="2">The sequence shown here is derived from an EMBL/GenBank/DDBJ whole genome shotgun (WGS) entry which is preliminary data.</text>
</comment>
<evidence type="ECO:0000256" key="1">
    <source>
        <dbReference type="SAM" id="MobiDB-lite"/>
    </source>
</evidence>
<gene>
    <name evidence="2" type="ORF">PIB30_022243</name>
</gene>
<dbReference type="InterPro" id="IPR025322">
    <property type="entry name" value="PADRE_dom"/>
</dbReference>
<dbReference type="PANTHER" id="PTHR33052">
    <property type="entry name" value="DUF4228 DOMAIN PROTEIN-RELATED"/>
    <property type="match status" value="1"/>
</dbReference>
<evidence type="ECO:0008006" key="4">
    <source>
        <dbReference type="Google" id="ProtNLM"/>
    </source>
</evidence>
<feature type="compositionally biased region" description="Low complexity" evidence="1">
    <location>
        <begin position="17"/>
        <end position="28"/>
    </location>
</feature>